<evidence type="ECO:0000256" key="4">
    <source>
        <dbReference type="ARBA" id="ARBA00023004"/>
    </source>
</evidence>
<keyword evidence="2" id="KW-1003">Cell membrane</keyword>
<evidence type="ECO:0000256" key="3">
    <source>
        <dbReference type="ARBA" id="ARBA00022723"/>
    </source>
</evidence>
<keyword evidence="10" id="KW-1185">Reference proteome</keyword>
<organism evidence="9 10">
    <name type="scientific">Limihaloglobus sulfuriphilus</name>
    <dbReference type="NCBI Taxonomy" id="1851148"/>
    <lineage>
        <taxon>Bacteria</taxon>
        <taxon>Pseudomonadati</taxon>
        <taxon>Planctomycetota</taxon>
        <taxon>Phycisphaerae</taxon>
        <taxon>Sedimentisphaerales</taxon>
        <taxon>Sedimentisphaeraceae</taxon>
        <taxon>Limihaloglobus</taxon>
    </lineage>
</organism>
<evidence type="ECO:0000256" key="2">
    <source>
        <dbReference type="ARBA" id="ARBA00022475"/>
    </source>
</evidence>
<feature type="transmembrane region" description="Helical" evidence="7">
    <location>
        <begin position="111"/>
        <end position="128"/>
    </location>
</feature>
<evidence type="ECO:0000313" key="10">
    <source>
        <dbReference type="Proteomes" id="UP000188181"/>
    </source>
</evidence>
<evidence type="ECO:0000256" key="1">
    <source>
        <dbReference type="ARBA" id="ARBA00004236"/>
    </source>
</evidence>
<dbReference type="Pfam" id="PF12801">
    <property type="entry name" value="Fer4_5"/>
    <property type="match status" value="1"/>
</dbReference>
<keyword evidence="5" id="KW-0411">Iron-sulfur</keyword>
<dbReference type="PROSITE" id="PS00198">
    <property type="entry name" value="4FE4S_FER_1"/>
    <property type="match status" value="1"/>
</dbReference>
<dbReference type="OrthoDB" id="9786132at2"/>
<feature type="domain" description="4Fe-4S ferredoxin-type" evidence="8">
    <location>
        <begin position="224"/>
        <end position="253"/>
    </location>
</feature>
<keyword evidence="7" id="KW-0812">Transmembrane</keyword>
<evidence type="ECO:0000256" key="7">
    <source>
        <dbReference type="SAM" id="Phobius"/>
    </source>
</evidence>
<dbReference type="Gene3D" id="3.30.70.20">
    <property type="match status" value="1"/>
</dbReference>
<feature type="transmembrane region" description="Helical" evidence="7">
    <location>
        <begin position="154"/>
        <end position="175"/>
    </location>
</feature>
<evidence type="ECO:0000259" key="8">
    <source>
        <dbReference type="PROSITE" id="PS51379"/>
    </source>
</evidence>
<keyword evidence="3" id="KW-0479">Metal-binding</keyword>
<accession>A0A1Q2MFP5</accession>
<dbReference type="GO" id="GO:0005886">
    <property type="term" value="C:plasma membrane"/>
    <property type="evidence" value="ECO:0007669"/>
    <property type="project" value="UniProtKB-SubCell"/>
</dbReference>
<sequence length="393" mass="44349">MKKTNFRLIVQSLFLAFVLAAVFIFREHAEAWCPFGGVETIYTYAKTGKMVCSLAVSNIYILISVLLLTLLLRRVFCGYACPIGAISTLLRKGAAKIGIKQIHVTGKVDRVLRLLKYVVLAVILYVTWTHSELYFRTADPCYALISRHGEDITFFAYIVLGLIILVSLFIMMPFCRWFCPLAAVMNPISRFGFSKIKRDTDVCIDCGKCSKICPMEIDVANVKTVNDASCMSCGDCIEGCPVKDKGALKLNFIRTIPRPRIVAVIVMIALFAGAVLAVNFFDIPSYIHVHDDPQGHGELETLEMNVTGVNCNGSAMLFVFFLERDDIYELPGYFKVEAWPHPDTARVKIHYDTEKADETMIYEAVTEAYYDPIDERWRVSPFQIEGYDPLMLE</sequence>
<dbReference type="EMBL" id="CP019646">
    <property type="protein sequence ID" value="AQQ71072.1"/>
    <property type="molecule type" value="Genomic_DNA"/>
</dbReference>
<keyword evidence="7" id="KW-1133">Transmembrane helix</keyword>
<evidence type="ECO:0000313" key="9">
    <source>
        <dbReference type="EMBL" id="AQQ71072.1"/>
    </source>
</evidence>
<dbReference type="Proteomes" id="UP000188181">
    <property type="component" value="Chromosome"/>
</dbReference>
<feature type="domain" description="4Fe-4S ferredoxin-type" evidence="8">
    <location>
        <begin position="194"/>
        <end position="223"/>
    </location>
</feature>
<proteinExistence type="predicted"/>
<evidence type="ECO:0000256" key="6">
    <source>
        <dbReference type="ARBA" id="ARBA00023136"/>
    </source>
</evidence>
<gene>
    <name evidence="9" type="primary">yccM_2</name>
    <name evidence="9" type="ORF">SMSP2_01436</name>
</gene>
<evidence type="ECO:0000256" key="5">
    <source>
        <dbReference type="ARBA" id="ARBA00023014"/>
    </source>
</evidence>
<feature type="transmembrane region" description="Helical" evidence="7">
    <location>
        <begin position="261"/>
        <end position="281"/>
    </location>
</feature>
<comment type="subcellular location">
    <subcellularLocation>
        <location evidence="1">Cell membrane</location>
    </subcellularLocation>
</comment>
<keyword evidence="4" id="KW-0408">Iron</keyword>
<dbReference type="GO" id="GO:0046872">
    <property type="term" value="F:metal ion binding"/>
    <property type="evidence" value="ECO:0007669"/>
    <property type="project" value="UniProtKB-KW"/>
</dbReference>
<dbReference type="RefSeq" id="WP_146683287.1">
    <property type="nucleotide sequence ID" value="NZ_CP019646.1"/>
</dbReference>
<dbReference type="Pfam" id="PF13237">
    <property type="entry name" value="Fer4_10"/>
    <property type="match status" value="1"/>
</dbReference>
<dbReference type="KEGG" id="pbas:SMSP2_01436"/>
<reference evidence="10" key="1">
    <citation type="submission" date="2017-02" db="EMBL/GenBank/DDBJ databases">
        <title>Comparative genomics and description of representatives of a novel lineage of planctomycetes thriving in anoxic sediments.</title>
        <authorList>
            <person name="Spring S."/>
            <person name="Bunk B."/>
            <person name="Sproer C."/>
        </authorList>
    </citation>
    <scope>NUCLEOTIDE SEQUENCE [LARGE SCALE GENOMIC DNA]</scope>
    <source>
        <strain evidence="10">SM-Chi-D1</strain>
    </source>
</reference>
<dbReference type="InterPro" id="IPR052378">
    <property type="entry name" value="NosR_regulator"/>
</dbReference>
<dbReference type="PANTHER" id="PTHR30224:SF4">
    <property type="entry name" value="ELECTRON TRANSPORT PROTEIN YCCM-RELATED"/>
    <property type="match status" value="1"/>
</dbReference>
<dbReference type="AlphaFoldDB" id="A0A1Q2MFP5"/>
<dbReference type="SUPFAM" id="SSF54862">
    <property type="entry name" value="4Fe-4S ferredoxins"/>
    <property type="match status" value="1"/>
</dbReference>
<dbReference type="STRING" id="1851148.SMSP2_01436"/>
<dbReference type="PROSITE" id="PS51379">
    <property type="entry name" value="4FE4S_FER_2"/>
    <property type="match status" value="2"/>
</dbReference>
<protein>
    <submittedName>
        <fullName evidence="9">Putative electron transport protein YccM</fullName>
    </submittedName>
</protein>
<keyword evidence="6 7" id="KW-0472">Membrane</keyword>
<name>A0A1Q2MFP5_9BACT</name>
<dbReference type="InterPro" id="IPR017900">
    <property type="entry name" value="4Fe4S_Fe_S_CS"/>
</dbReference>
<dbReference type="PANTHER" id="PTHR30224">
    <property type="entry name" value="ELECTRON TRANSPORT PROTEIN"/>
    <property type="match status" value="1"/>
</dbReference>
<feature type="transmembrane region" description="Helical" evidence="7">
    <location>
        <begin position="59"/>
        <end position="90"/>
    </location>
</feature>
<dbReference type="GO" id="GO:0051536">
    <property type="term" value="F:iron-sulfur cluster binding"/>
    <property type="evidence" value="ECO:0007669"/>
    <property type="project" value="UniProtKB-KW"/>
</dbReference>
<dbReference type="InterPro" id="IPR017896">
    <property type="entry name" value="4Fe4S_Fe-S-bd"/>
</dbReference>